<evidence type="ECO:0000256" key="7">
    <source>
        <dbReference type="ARBA" id="ARBA00023015"/>
    </source>
</evidence>
<dbReference type="InterPro" id="IPR036390">
    <property type="entry name" value="WH_DNA-bd_sf"/>
</dbReference>
<feature type="domain" description="HTH dtxR-type" evidence="14">
    <location>
        <begin position="12"/>
        <end position="74"/>
    </location>
</feature>
<name>A0A2S6IDG9_9ACTN</name>
<dbReference type="GO" id="GO:0005737">
    <property type="term" value="C:cytoplasm"/>
    <property type="evidence" value="ECO:0007669"/>
    <property type="project" value="UniProtKB-SubCell"/>
</dbReference>
<keyword evidence="4" id="KW-0963">Cytoplasm</keyword>
<evidence type="ECO:0000256" key="4">
    <source>
        <dbReference type="ARBA" id="ARBA00022490"/>
    </source>
</evidence>
<dbReference type="SMART" id="SM00899">
    <property type="entry name" value="FeoA"/>
    <property type="match status" value="1"/>
</dbReference>
<dbReference type="Proteomes" id="UP000239485">
    <property type="component" value="Unassembled WGS sequence"/>
</dbReference>
<dbReference type="RefSeq" id="WP_104434841.1">
    <property type="nucleotide sequence ID" value="NZ_PTJD01000015.1"/>
</dbReference>
<feature type="region of interest" description="Disordered" evidence="13">
    <location>
        <begin position="128"/>
        <end position="149"/>
    </location>
</feature>
<organism evidence="15 16">
    <name type="scientific">Kineococcus xinjiangensis</name>
    <dbReference type="NCBI Taxonomy" id="512762"/>
    <lineage>
        <taxon>Bacteria</taxon>
        <taxon>Bacillati</taxon>
        <taxon>Actinomycetota</taxon>
        <taxon>Actinomycetes</taxon>
        <taxon>Kineosporiales</taxon>
        <taxon>Kineosporiaceae</taxon>
        <taxon>Kineococcus</taxon>
    </lineage>
</organism>
<keyword evidence="11" id="KW-0464">Manganese</keyword>
<dbReference type="InterPro" id="IPR007167">
    <property type="entry name" value="Fe-transptr_FeoA-like"/>
</dbReference>
<dbReference type="Pfam" id="PF01325">
    <property type="entry name" value="Fe_dep_repress"/>
    <property type="match status" value="1"/>
</dbReference>
<comment type="similarity">
    <text evidence="2">Belongs to the DtxR/MntR family.</text>
</comment>
<reference evidence="15 16" key="1">
    <citation type="submission" date="2018-02" db="EMBL/GenBank/DDBJ databases">
        <title>Genomic Encyclopedia of Archaeal and Bacterial Type Strains, Phase II (KMG-II): from individual species to whole genera.</title>
        <authorList>
            <person name="Goeker M."/>
        </authorList>
    </citation>
    <scope>NUCLEOTIDE SEQUENCE [LARGE SCALE GENOMIC DNA]</scope>
    <source>
        <strain evidence="15 16">DSM 22857</strain>
    </source>
</reference>
<dbReference type="InterPro" id="IPR036388">
    <property type="entry name" value="WH-like_DNA-bd_sf"/>
</dbReference>
<dbReference type="InterPro" id="IPR038157">
    <property type="entry name" value="FeoA_core_dom"/>
</dbReference>
<evidence type="ECO:0000256" key="8">
    <source>
        <dbReference type="ARBA" id="ARBA00023125"/>
    </source>
</evidence>
<gene>
    <name evidence="15" type="ORF">CLV92_11514</name>
</gene>
<dbReference type="InterPro" id="IPR001367">
    <property type="entry name" value="Fe_dep_repressor"/>
</dbReference>
<feature type="compositionally biased region" description="Basic and acidic residues" evidence="13">
    <location>
        <begin position="128"/>
        <end position="147"/>
    </location>
</feature>
<dbReference type="Gene3D" id="1.10.60.10">
    <property type="entry name" value="Iron dependent repressor, metal binding and dimerisation domain"/>
    <property type="match status" value="1"/>
</dbReference>
<keyword evidence="6" id="KW-0408">Iron</keyword>
<evidence type="ECO:0000256" key="2">
    <source>
        <dbReference type="ARBA" id="ARBA00007871"/>
    </source>
</evidence>
<dbReference type="FunFam" id="1.10.60.10:FF:000004">
    <property type="entry name" value="DtxR family transcriptional regulator"/>
    <property type="match status" value="1"/>
</dbReference>
<dbReference type="Gene3D" id="2.30.30.90">
    <property type="match status" value="1"/>
</dbReference>
<evidence type="ECO:0000256" key="9">
    <source>
        <dbReference type="ARBA" id="ARBA00023159"/>
    </source>
</evidence>
<evidence type="ECO:0000256" key="12">
    <source>
        <dbReference type="ARBA" id="ARBA00032593"/>
    </source>
</evidence>
<dbReference type="InterPro" id="IPR022687">
    <property type="entry name" value="HTH_DTXR"/>
</dbReference>
<keyword evidence="5" id="KW-0678">Repressor</keyword>
<dbReference type="InterPro" id="IPR036421">
    <property type="entry name" value="Fe_dep_repressor_sf"/>
</dbReference>
<evidence type="ECO:0000256" key="5">
    <source>
        <dbReference type="ARBA" id="ARBA00022491"/>
    </source>
</evidence>
<evidence type="ECO:0000259" key="14">
    <source>
        <dbReference type="PROSITE" id="PS50944"/>
    </source>
</evidence>
<comment type="caution">
    <text evidence="15">The sequence shown here is derived from an EMBL/GenBank/DDBJ whole genome shotgun (WGS) entry which is preliminary data.</text>
</comment>
<keyword evidence="8" id="KW-0238">DNA-binding</keyword>
<evidence type="ECO:0000256" key="10">
    <source>
        <dbReference type="ARBA" id="ARBA00023163"/>
    </source>
</evidence>
<dbReference type="PANTHER" id="PTHR33238:SF11">
    <property type="entry name" value="TRANSCRIPTIONAL REGULATOR MNTR"/>
    <property type="match status" value="1"/>
</dbReference>
<dbReference type="SUPFAM" id="SSF50037">
    <property type="entry name" value="C-terminal domain of transcriptional repressors"/>
    <property type="match status" value="1"/>
</dbReference>
<dbReference type="InterPro" id="IPR008988">
    <property type="entry name" value="Transcriptional_repressor_C"/>
</dbReference>
<sequence length="231" mass="25501">MPRPRTTPAPDLTSTTEDYLKEVWTAREWTDEPVTTSLLAQRMGFSRSTVSEAVRKLTDQGLLAHERYGSIELTEEGRAAAVGMVRRHRLIETFLVEYLGYGWDEVHDEAEVFEHAVSDKFVERLAQRLGDPDRDPHGDPIPRRDGTFPDLPATRLDAAGVGRPLQVARVSDSAPDLLRYLGEVGITLDVVLTVLARQEFAGTLLVEAAGRRFDLGLPAAASIWVVEPGAA</sequence>
<evidence type="ECO:0000256" key="3">
    <source>
        <dbReference type="ARBA" id="ARBA00011738"/>
    </source>
</evidence>
<dbReference type="PROSITE" id="PS50944">
    <property type="entry name" value="HTH_DTXR"/>
    <property type="match status" value="1"/>
</dbReference>
<keyword evidence="16" id="KW-1185">Reference proteome</keyword>
<dbReference type="GO" id="GO:0003700">
    <property type="term" value="F:DNA-binding transcription factor activity"/>
    <property type="evidence" value="ECO:0007669"/>
    <property type="project" value="InterPro"/>
</dbReference>
<accession>A0A2S6IDG9</accession>
<dbReference type="OrthoDB" id="9791355at2"/>
<comment type="subunit">
    <text evidence="3">Homodimer.</text>
</comment>
<dbReference type="AlphaFoldDB" id="A0A2S6IDG9"/>
<dbReference type="GO" id="GO:0046914">
    <property type="term" value="F:transition metal ion binding"/>
    <property type="evidence" value="ECO:0007669"/>
    <property type="project" value="InterPro"/>
</dbReference>
<dbReference type="SUPFAM" id="SSF46785">
    <property type="entry name" value="Winged helix' DNA-binding domain"/>
    <property type="match status" value="1"/>
</dbReference>
<comment type="subcellular location">
    <subcellularLocation>
        <location evidence="1">Cytoplasm</location>
    </subcellularLocation>
</comment>
<dbReference type="SUPFAM" id="SSF47979">
    <property type="entry name" value="Iron-dependent repressor protein, dimerization domain"/>
    <property type="match status" value="1"/>
</dbReference>
<evidence type="ECO:0000313" key="16">
    <source>
        <dbReference type="Proteomes" id="UP000239485"/>
    </source>
</evidence>
<dbReference type="Pfam" id="PF02742">
    <property type="entry name" value="Fe_dep_repr_C"/>
    <property type="match status" value="1"/>
</dbReference>
<dbReference type="Pfam" id="PF04023">
    <property type="entry name" value="FeoA"/>
    <property type="match status" value="1"/>
</dbReference>
<dbReference type="InterPro" id="IPR022689">
    <property type="entry name" value="Iron_dep_repressor"/>
</dbReference>
<dbReference type="SMART" id="SM00529">
    <property type="entry name" value="HTH_DTXR"/>
    <property type="match status" value="1"/>
</dbReference>
<keyword evidence="9" id="KW-0010">Activator</keyword>
<keyword evidence="7" id="KW-0805">Transcription regulation</keyword>
<dbReference type="EMBL" id="PTJD01000015">
    <property type="protein sequence ID" value="PPK92268.1"/>
    <property type="molecule type" value="Genomic_DNA"/>
</dbReference>
<evidence type="ECO:0000256" key="6">
    <source>
        <dbReference type="ARBA" id="ARBA00023004"/>
    </source>
</evidence>
<dbReference type="GO" id="GO:0046983">
    <property type="term" value="F:protein dimerization activity"/>
    <property type="evidence" value="ECO:0007669"/>
    <property type="project" value="InterPro"/>
</dbReference>
<dbReference type="InterPro" id="IPR050536">
    <property type="entry name" value="DtxR_MntR_Metal-Reg"/>
</dbReference>
<dbReference type="Gene3D" id="1.10.10.10">
    <property type="entry name" value="Winged helix-like DNA-binding domain superfamily/Winged helix DNA-binding domain"/>
    <property type="match status" value="1"/>
</dbReference>
<evidence type="ECO:0000256" key="11">
    <source>
        <dbReference type="ARBA" id="ARBA00023211"/>
    </source>
</evidence>
<dbReference type="GO" id="GO:0003677">
    <property type="term" value="F:DNA binding"/>
    <property type="evidence" value="ECO:0007669"/>
    <property type="project" value="UniProtKB-KW"/>
</dbReference>
<protein>
    <recommendedName>
        <fullName evidence="12">Manganese transport regulator</fullName>
    </recommendedName>
</protein>
<evidence type="ECO:0000256" key="1">
    <source>
        <dbReference type="ARBA" id="ARBA00004496"/>
    </source>
</evidence>
<keyword evidence="10" id="KW-0804">Transcription</keyword>
<evidence type="ECO:0000313" key="15">
    <source>
        <dbReference type="EMBL" id="PPK92268.1"/>
    </source>
</evidence>
<proteinExistence type="inferred from homology"/>
<dbReference type="PANTHER" id="PTHR33238">
    <property type="entry name" value="IRON (METAL) DEPENDENT REPRESSOR, DTXR FAMILY"/>
    <property type="match status" value="1"/>
</dbReference>
<dbReference type="GO" id="GO:0045892">
    <property type="term" value="P:negative regulation of DNA-templated transcription"/>
    <property type="evidence" value="ECO:0007669"/>
    <property type="project" value="TreeGrafter"/>
</dbReference>
<evidence type="ECO:0000256" key="13">
    <source>
        <dbReference type="SAM" id="MobiDB-lite"/>
    </source>
</evidence>